<dbReference type="VEuPathDB" id="CryptoDB:Cvel_10681"/>
<feature type="transmembrane region" description="Helical" evidence="2">
    <location>
        <begin position="95"/>
        <end position="117"/>
    </location>
</feature>
<evidence type="ECO:0000256" key="1">
    <source>
        <dbReference type="SAM" id="MobiDB-lite"/>
    </source>
</evidence>
<proteinExistence type="predicted"/>
<sequence length="480" mass="54427">MRAKQVSNVVVIRPVSNYCGPHGGLFPRNLPKSLSGLVDQRGWTRTIASINELKLRMFAIQVITLLTFLLAVPGTCLLVACYLSETGKDSLENTLPVLLIAACLFYLTAAPLAVVFYGRCIDAIFEHVEDMNDFLWDGALKYGLKREEDDVEGGGRTRTCFGTSSNLCPCEFWLSKLRACCGSRHTRAHEAMYCLLISFDQYVPPNESESSGDEAATRAAERREAEWRKMEQPLLAHQQEIMRGYSTSAGPAGQSKGRQSRVARDRDRERGETEKGGRGGETKRDRGRRDKDKQDFEKEKENDRDRDRSRHTRRADEAAGGPNFPAPSTRHGEDRRAPPSPDSQDTRDRLREQRRRDRERRRRMRDTDPSQDPMGEVEEGTREREDGRGARQDRDRDRERDRQREGRRTTTRQSPSRTHRRPPPPSNSSDSDDEDGQGAVGRRMEEGRGRGQRAAEQGGEEEYRGGGRSTHRSGVRGGRH</sequence>
<accession>A0A0G4I3T1</accession>
<dbReference type="EMBL" id="CDMZ01004970">
    <property type="protein sequence ID" value="CEM51521.1"/>
    <property type="molecule type" value="Genomic_DNA"/>
</dbReference>
<feature type="compositionally biased region" description="Basic and acidic residues" evidence="1">
    <location>
        <begin position="379"/>
        <end position="408"/>
    </location>
</feature>
<reference evidence="3" key="1">
    <citation type="submission" date="2014-11" db="EMBL/GenBank/DDBJ databases">
        <authorList>
            <person name="Otto D Thomas"/>
            <person name="Naeem Raeece"/>
        </authorList>
    </citation>
    <scope>NUCLEOTIDE SEQUENCE</scope>
</reference>
<keyword evidence="2" id="KW-0472">Membrane</keyword>
<gene>
    <name evidence="3" type="ORF">Cvel_10681</name>
</gene>
<feature type="transmembrane region" description="Helical" evidence="2">
    <location>
        <begin position="58"/>
        <end position="83"/>
    </location>
</feature>
<dbReference type="AlphaFoldDB" id="A0A0G4I3T1"/>
<feature type="compositionally biased region" description="Basic and acidic residues" evidence="1">
    <location>
        <begin position="215"/>
        <end position="227"/>
    </location>
</feature>
<evidence type="ECO:0000256" key="2">
    <source>
        <dbReference type="SAM" id="Phobius"/>
    </source>
</evidence>
<feature type="compositionally biased region" description="Basic and acidic residues" evidence="1">
    <location>
        <begin position="262"/>
        <end position="308"/>
    </location>
</feature>
<organism evidence="3">
    <name type="scientific">Chromera velia CCMP2878</name>
    <dbReference type="NCBI Taxonomy" id="1169474"/>
    <lineage>
        <taxon>Eukaryota</taxon>
        <taxon>Sar</taxon>
        <taxon>Alveolata</taxon>
        <taxon>Colpodellida</taxon>
        <taxon>Chromeraceae</taxon>
        <taxon>Chromera</taxon>
    </lineage>
</organism>
<feature type="compositionally biased region" description="Basic and acidic residues" evidence="1">
    <location>
        <begin position="344"/>
        <end position="356"/>
    </location>
</feature>
<feature type="region of interest" description="Disordered" evidence="1">
    <location>
        <begin position="206"/>
        <end position="227"/>
    </location>
</feature>
<feature type="region of interest" description="Disordered" evidence="1">
    <location>
        <begin position="246"/>
        <end position="480"/>
    </location>
</feature>
<protein>
    <submittedName>
        <fullName evidence="3">Uncharacterized protein</fullName>
    </submittedName>
</protein>
<evidence type="ECO:0000313" key="3">
    <source>
        <dbReference type="EMBL" id="CEM51521.1"/>
    </source>
</evidence>
<keyword evidence="2" id="KW-1133">Transmembrane helix</keyword>
<name>A0A0G4I3T1_9ALVE</name>
<keyword evidence="2" id="KW-0812">Transmembrane</keyword>
<feature type="compositionally biased region" description="Basic residues" evidence="1">
    <location>
        <begin position="469"/>
        <end position="480"/>
    </location>
</feature>